<comment type="caution">
    <text evidence="1">The sequence shown here is derived from an EMBL/GenBank/DDBJ whole genome shotgun (WGS) entry which is preliminary data.</text>
</comment>
<protein>
    <submittedName>
        <fullName evidence="1">Uncharacterized protein</fullName>
    </submittedName>
</protein>
<sequence>MWRSARDRARRTRSFVGVADVAATLKKAKELGGKIVQPAQQVPGTTFGVFADAHGHKVGVAANSWMIYSKGSSVVVGQE</sequence>
<keyword evidence="2" id="KW-1185">Reference proteome</keyword>
<dbReference type="EMBL" id="SLWM01000002">
    <property type="protein sequence ID" value="TCO29655.1"/>
    <property type="molecule type" value="Genomic_DNA"/>
</dbReference>
<reference evidence="1 2" key="1">
    <citation type="journal article" date="2015" name="Stand. Genomic Sci.">
        <title>Genomic Encyclopedia of Bacterial and Archaeal Type Strains, Phase III: the genomes of soil and plant-associated and newly described type strains.</title>
        <authorList>
            <person name="Whitman W.B."/>
            <person name="Woyke T."/>
            <person name="Klenk H.P."/>
            <person name="Zhou Y."/>
            <person name="Lilburn T.G."/>
            <person name="Beck B.J."/>
            <person name="De Vos P."/>
            <person name="Vandamme P."/>
            <person name="Eisen J.A."/>
            <person name="Garrity G."/>
            <person name="Hugenholtz P."/>
            <person name="Kyrpides N.C."/>
        </authorList>
    </citation>
    <scope>NUCLEOTIDE SEQUENCE [LARGE SCALE GENOMIC DNA]</scope>
    <source>
        <strain evidence="1 2">VKM Ac-2538</strain>
    </source>
</reference>
<dbReference type="SUPFAM" id="SSF54593">
    <property type="entry name" value="Glyoxalase/Bleomycin resistance protein/Dihydroxybiphenyl dioxygenase"/>
    <property type="match status" value="1"/>
</dbReference>
<dbReference type="InterPro" id="IPR029068">
    <property type="entry name" value="Glyas_Bleomycin-R_OHBP_Dase"/>
</dbReference>
<evidence type="ECO:0000313" key="2">
    <source>
        <dbReference type="Proteomes" id="UP000295818"/>
    </source>
</evidence>
<proteinExistence type="predicted"/>
<name>A0ABY2BRX8_9ACTN</name>
<gene>
    <name evidence="1" type="ORF">EV644_102375</name>
</gene>
<accession>A0ABY2BRX8</accession>
<organism evidence="1 2">
    <name type="scientific">Kribbella orskensis</name>
    <dbReference type="NCBI Taxonomy" id="2512216"/>
    <lineage>
        <taxon>Bacteria</taxon>
        <taxon>Bacillati</taxon>
        <taxon>Actinomycetota</taxon>
        <taxon>Actinomycetes</taxon>
        <taxon>Propionibacteriales</taxon>
        <taxon>Kribbellaceae</taxon>
        <taxon>Kribbella</taxon>
    </lineage>
</organism>
<dbReference type="Proteomes" id="UP000295818">
    <property type="component" value="Unassembled WGS sequence"/>
</dbReference>
<evidence type="ECO:0000313" key="1">
    <source>
        <dbReference type="EMBL" id="TCO29655.1"/>
    </source>
</evidence>
<dbReference type="Gene3D" id="3.10.180.10">
    <property type="entry name" value="2,3-Dihydroxybiphenyl 1,2-Dioxygenase, domain 1"/>
    <property type="match status" value="1"/>
</dbReference>